<reference evidence="1" key="1">
    <citation type="submission" date="2018-11" db="EMBL/GenBank/DDBJ databases">
        <authorList>
            <person name="Alioto T."/>
            <person name="Alioto T."/>
        </authorList>
    </citation>
    <scope>NUCLEOTIDE SEQUENCE</scope>
</reference>
<comment type="caution">
    <text evidence="1">The sequence shown here is derived from an EMBL/GenBank/DDBJ whole genome shotgun (WGS) entry which is preliminary data.</text>
</comment>
<protein>
    <submittedName>
        <fullName evidence="1">Uncharacterized protein</fullName>
    </submittedName>
</protein>
<evidence type="ECO:0000313" key="2">
    <source>
        <dbReference type="Proteomes" id="UP000596742"/>
    </source>
</evidence>
<sequence>MNEIQKQKLMFDVRKELDDETITDISDGLIYREILNDFKDEDAFLLTALLNTDGVNLYSSSKVELWPIFLAINELSPKARFSRDNLLLVGKAKPPFKSYFKSLSDQLNILYNDGINISKDGDNITVKLRVGVGV</sequence>
<dbReference type="Proteomes" id="UP000596742">
    <property type="component" value="Unassembled WGS sequence"/>
</dbReference>
<dbReference type="EMBL" id="UYJE01004761">
    <property type="protein sequence ID" value="VDI31084.1"/>
    <property type="molecule type" value="Genomic_DNA"/>
</dbReference>
<keyword evidence="2" id="KW-1185">Reference proteome</keyword>
<name>A0A8B6EAF5_MYTGA</name>
<gene>
    <name evidence="1" type="ORF">MGAL_10B091712</name>
</gene>
<accession>A0A8B6EAF5</accession>
<evidence type="ECO:0000313" key="1">
    <source>
        <dbReference type="EMBL" id="VDI31084.1"/>
    </source>
</evidence>
<proteinExistence type="predicted"/>
<dbReference type="AlphaFoldDB" id="A0A8B6EAF5"/>
<organism evidence="1 2">
    <name type="scientific">Mytilus galloprovincialis</name>
    <name type="common">Mediterranean mussel</name>
    <dbReference type="NCBI Taxonomy" id="29158"/>
    <lineage>
        <taxon>Eukaryota</taxon>
        <taxon>Metazoa</taxon>
        <taxon>Spiralia</taxon>
        <taxon>Lophotrochozoa</taxon>
        <taxon>Mollusca</taxon>
        <taxon>Bivalvia</taxon>
        <taxon>Autobranchia</taxon>
        <taxon>Pteriomorphia</taxon>
        <taxon>Mytilida</taxon>
        <taxon>Mytiloidea</taxon>
        <taxon>Mytilidae</taxon>
        <taxon>Mytilinae</taxon>
        <taxon>Mytilus</taxon>
    </lineage>
</organism>
<dbReference type="OrthoDB" id="10010998at2759"/>